<dbReference type="InterPro" id="IPR000653">
    <property type="entry name" value="DegT/StrS_aminotransferase"/>
</dbReference>
<dbReference type="InterPro" id="IPR015421">
    <property type="entry name" value="PyrdxlP-dep_Trfase_major"/>
</dbReference>
<sequence>MSITGVTLAAQSDRSQRRDLSLRADEHWPTYADDEIDAVVAVLRSGKVNQWTGPDVFAFEDAMSSRFGLGKGIALSNGSVALELALRALRIGPGDEVIVSPRSFVASAFCAMLVGATPVFADVDPDSGNITPESVARVATDRTRAVIPVHLAGWPADIPGIASVLSGRDIAIIEDCAQAHGAEIDGRSVGSFGDVAAFSFCQDKIISTGGEGGFTSFRDEMLWDWAWSFKDHGKNHRKVQEPGAPGQFRWLHDQVGTNWRLTGPQAAIGLKQLEKLDEWREARTRNAAVWLDALGGIPRLRAPLPGGNSVRHAFYKLYFYIEGGSDEEAAEKRAAILERSAAAGLRVFSGSCSEMYLEEAFAALPRPDCPVAHSLGERSLMVEVHPTLRQDLLQLRAEQLAEICREVLRD</sequence>
<dbReference type="PANTHER" id="PTHR30244">
    <property type="entry name" value="TRANSAMINASE"/>
    <property type="match status" value="1"/>
</dbReference>
<accession>A0ABT0RCQ8</accession>
<keyword evidence="4" id="KW-1185">Reference proteome</keyword>
<dbReference type="EMBL" id="JAMGBC010000001">
    <property type="protein sequence ID" value="MCL6678045.1"/>
    <property type="molecule type" value="Genomic_DNA"/>
</dbReference>
<proteinExistence type="inferred from homology"/>
<organism evidence="3 4">
    <name type="scientific">Sphingomonas anseongensis</name>
    <dbReference type="NCBI Taxonomy" id="2908207"/>
    <lineage>
        <taxon>Bacteria</taxon>
        <taxon>Pseudomonadati</taxon>
        <taxon>Pseudomonadota</taxon>
        <taxon>Alphaproteobacteria</taxon>
        <taxon>Sphingomonadales</taxon>
        <taxon>Sphingomonadaceae</taxon>
        <taxon>Sphingomonas</taxon>
    </lineage>
</organism>
<gene>
    <name evidence="3" type="ORF">LZ519_01745</name>
</gene>
<evidence type="ECO:0000256" key="2">
    <source>
        <dbReference type="RuleBase" id="RU004508"/>
    </source>
</evidence>
<dbReference type="Gene3D" id="3.40.640.10">
    <property type="entry name" value="Type I PLP-dependent aspartate aminotransferase-like (Major domain)"/>
    <property type="match status" value="1"/>
</dbReference>
<evidence type="ECO:0000313" key="4">
    <source>
        <dbReference type="Proteomes" id="UP001165343"/>
    </source>
</evidence>
<dbReference type="Gene3D" id="3.90.1150.10">
    <property type="entry name" value="Aspartate Aminotransferase, domain 1"/>
    <property type="match status" value="1"/>
</dbReference>
<keyword evidence="3" id="KW-0032">Aminotransferase</keyword>
<dbReference type="PANTHER" id="PTHR30244:SF34">
    <property type="entry name" value="DTDP-4-AMINO-4,6-DIDEOXYGALACTOSE TRANSAMINASE"/>
    <property type="match status" value="1"/>
</dbReference>
<evidence type="ECO:0000313" key="3">
    <source>
        <dbReference type="EMBL" id="MCL6678045.1"/>
    </source>
</evidence>
<dbReference type="SUPFAM" id="SSF53383">
    <property type="entry name" value="PLP-dependent transferases"/>
    <property type="match status" value="1"/>
</dbReference>
<protein>
    <submittedName>
        <fullName evidence="3">DegT/DnrJ/EryC1/StrS family aminotransferase</fullName>
    </submittedName>
</protein>
<dbReference type="InterPro" id="IPR015424">
    <property type="entry name" value="PyrdxlP-dep_Trfase"/>
</dbReference>
<reference evidence="3" key="1">
    <citation type="submission" date="2022-05" db="EMBL/GenBank/DDBJ databases">
        <authorList>
            <person name="Jo J.-H."/>
            <person name="Im W.-T."/>
        </authorList>
    </citation>
    <scope>NUCLEOTIDE SEQUENCE</scope>
    <source>
        <strain evidence="3">RG327</strain>
    </source>
</reference>
<keyword evidence="3" id="KW-0808">Transferase</keyword>
<name>A0ABT0RCQ8_9SPHN</name>
<comment type="caution">
    <text evidence="3">The sequence shown here is derived from an EMBL/GenBank/DDBJ whole genome shotgun (WGS) entry which is preliminary data.</text>
</comment>
<evidence type="ECO:0000256" key="1">
    <source>
        <dbReference type="ARBA" id="ARBA00037999"/>
    </source>
</evidence>
<keyword evidence="2" id="KW-0663">Pyridoxal phosphate</keyword>
<dbReference type="Proteomes" id="UP001165343">
    <property type="component" value="Unassembled WGS sequence"/>
</dbReference>
<dbReference type="CDD" id="cd00616">
    <property type="entry name" value="AHBA_syn"/>
    <property type="match status" value="1"/>
</dbReference>
<dbReference type="Pfam" id="PF01041">
    <property type="entry name" value="DegT_DnrJ_EryC1"/>
    <property type="match status" value="1"/>
</dbReference>
<dbReference type="RefSeq" id="WP_249867021.1">
    <property type="nucleotide sequence ID" value="NZ_JAMGBC010000001.1"/>
</dbReference>
<dbReference type="PIRSF" id="PIRSF000390">
    <property type="entry name" value="PLP_StrS"/>
    <property type="match status" value="1"/>
</dbReference>
<dbReference type="InterPro" id="IPR015422">
    <property type="entry name" value="PyrdxlP-dep_Trfase_small"/>
</dbReference>
<comment type="similarity">
    <text evidence="1 2">Belongs to the DegT/DnrJ/EryC1 family.</text>
</comment>
<dbReference type="GO" id="GO:0008483">
    <property type="term" value="F:transaminase activity"/>
    <property type="evidence" value="ECO:0007669"/>
    <property type="project" value="UniProtKB-KW"/>
</dbReference>